<feature type="non-terminal residue" evidence="1">
    <location>
        <position position="253"/>
    </location>
</feature>
<organism evidence="1 2">
    <name type="scientific">Polychaeton citri CBS 116435</name>
    <dbReference type="NCBI Taxonomy" id="1314669"/>
    <lineage>
        <taxon>Eukaryota</taxon>
        <taxon>Fungi</taxon>
        <taxon>Dikarya</taxon>
        <taxon>Ascomycota</taxon>
        <taxon>Pezizomycotina</taxon>
        <taxon>Dothideomycetes</taxon>
        <taxon>Dothideomycetidae</taxon>
        <taxon>Capnodiales</taxon>
        <taxon>Capnodiaceae</taxon>
        <taxon>Polychaeton</taxon>
    </lineage>
</organism>
<keyword evidence="2" id="KW-1185">Reference proteome</keyword>
<dbReference type="PANTHER" id="PTHR37332">
    <property type="entry name" value="EXPRESSED PROTEIN"/>
    <property type="match status" value="1"/>
</dbReference>
<dbReference type="OrthoDB" id="14339at2759"/>
<gene>
    <name evidence="1" type="ORF">K431DRAFT_285504</name>
</gene>
<proteinExistence type="predicted"/>
<protein>
    <submittedName>
        <fullName evidence="1">Uncharacterized protein</fullName>
    </submittedName>
</protein>
<dbReference type="Proteomes" id="UP000799441">
    <property type="component" value="Unassembled WGS sequence"/>
</dbReference>
<accession>A0A9P4Q577</accession>
<sequence length="253" mass="27273">MATLEYMRKAHEGDIYYFNTLRYTPQSLAQLPSLHPHKLGRRATQFLVLGYSLPALLDLNSGSALEYLKAFSGVLQEFETYQHLSAEGSGSGLSRGRVGQMFKSSMGLGTRSGKGRRSSAATDALSVSSTDTGMSGIQSTNSGSSALDAYSPIHITAHHDFHYLITPHLPFDPDFATTFSTLCDTLIDAYSNLLDLIAKPEDCAPGVSEAFAKTDKAVRKVLISSVQREFEDSTRTGVRGEVAGLGRLVLGGL</sequence>
<name>A0A9P4Q577_9PEZI</name>
<evidence type="ECO:0000313" key="2">
    <source>
        <dbReference type="Proteomes" id="UP000799441"/>
    </source>
</evidence>
<dbReference type="AlphaFoldDB" id="A0A9P4Q577"/>
<dbReference type="PANTHER" id="PTHR37332:SF1">
    <property type="entry name" value="ELMO DOMAIN-CONTAINING PROTEIN"/>
    <property type="match status" value="1"/>
</dbReference>
<comment type="caution">
    <text evidence="1">The sequence shown here is derived from an EMBL/GenBank/DDBJ whole genome shotgun (WGS) entry which is preliminary data.</text>
</comment>
<reference evidence="1" key="1">
    <citation type="journal article" date="2020" name="Stud. Mycol.">
        <title>101 Dothideomycetes genomes: a test case for predicting lifestyles and emergence of pathogens.</title>
        <authorList>
            <person name="Haridas S."/>
            <person name="Albert R."/>
            <person name="Binder M."/>
            <person name="Bloem J."/>
            <person name="Labutti K."/>
            <person name="Salamov A."/>
            <person name="Andreopoulos B."/>
            <person name="Baker S."/>
            <person name="Barry K."/>
            <person name="Bills G."/>
            <person name="Bluhm B."/>
            <person name="Cannon C."/>
            <person name="Castanera R."/>
            <person name="Culley D."/>
            <person name="Daum C."/>
            <person name="Ezra D."/>
            <person name="Gonzalez J."/>
            <person name="Henrissat B."/>
            <person name="Kuo A."/>
            <person name="Liang C."/>
            <person name="Lipzen A."/>
            <person name="Lutzoni F."/>
            <person name="Magnuson J."/>
            <person name="Mondo S."/>
            <person name="Nolan M."/>
            <person name="Ohm R."/>
            <person name="Pangilinan J."/>
            <person name="Park H.-J."/>
            <person name="Ramirez L."/>
            <person name="Alfaro M."/>
            <person name="Sun H."/>
            <person name="Tritt A."/>
            <person name="Yoshinaga Y."/>
            <person name="Zwiers L.-H."/>
            <person name="Turgeon B."/>
            <person name="Goodwin S."/>
            <person name="Spatafora J."/>
            <person name="Crous P."/>
            <person name="Grigoriev I."/>
        </authorList>
    </citation>
    <scope>NUCLEOTIDE SEQUENCE</scope>
    <source>
        <strain evidence="1">CBS 116435</strain>
    </source>
</reference>
<dbReference type="EMBL" id="MU003796">
    <property type="protein sequence ID" value="KAF2720812.1"/>
    <property type="molecule type" value="Genomic_DNA"/>
</dbReference>
<evidence type="ECO:0000313" key="1">
    <source>
        <dbReference type="EMBL" id="KAF2720812.1"/>
    </source>
</evidence>